<dbReference type="GO" id="GO:0016020">
    <property type="term" value="C:membrane"/>
    <property type="evidence" value="ECO:0007669"/>
    <property type="project" value="UniProtKB-SubCell"/>
</dbReference>
<organism evidence="6 7">
    <name type="scientific">Callosobruchus maculatus</name>
    <name type="common">Southern cowpea weevil</name>
    <name type="synonym">Pulse bruchid</name>
    <dbReference type="NCBI Taxonomy" id="64391"/>
    <lineage>
        <taxon>Eukaryota</taxon>
        <taxon>Metazoa</taxon>
        <taxon>Ecdysozoa</taxon>
        <taxon>Arthropoda</taxon>
        <taxon>Hexapoda</taxon>
        <taxon>Insecta</taxon>
        <taxon>Pterygota</taxon>
        <taxon>Neoptera</taxon>
        <taxon>Endopterygota</taxon>
        <taxon>Coleoptera</taxon>
        <taxon>Polyphaga</taxon>
        <taxon>Cucujiformia</taxon>
        <taxon>Chrysomeloidea</taxon>
        <taxon>Chrysomelidae</taxon>
        <taxon>Bruchinae</taxon>
        <taxon>Bruchini</taxon>
        <taxon>Callosobruchus</taxon>
    </lineage>
</organism>
<keyword evidence="2 5" id="KW-0812">Transmembrane</keyword>
<comment type="subcellular location">
    <subcellularLocation>
        <location evidence="1">Membrane</location>
        <topology evidence="1">Multi-pass membrane protein</topology>
    </subcellularLocation>
</comment>
<dbReference type="OrthoDB" id="262535at2759"/>
<reference evidence="6 7" key="1">
    <citation type="submission" date="2019-01" db="EMBL/GenBank/DDBJ databases">
        <authorList>
            <person name="Sayadi A."/>
        </authorList>
    </citation>
    <scope>NUCLEOTIDE SEQUENCE [LARGE SCALE GENOMIC DNA]</scope>
</reference>
<dbReference type="EMBL" id="CAACVG010015091">
    <property type="protein sequence ID" value="VEN64070.1"/>
    <property type="molecule type" value="Genomic_DNA"/>
</dbReference>
<name>A0A653DWD6_CALMS</name>
<feature type="transmembrane region" description="Helical" evidence="5">
    <location>
        <begin position="45"/>
        <end position="65"/>
    </location>
</feature>
<accession>A0A653DWD6</accession>
<feature type="transmembrane region" description="Helical" evidence="5">
    <location>
        <begin position="12"/>
        <end position="33"/>
    </location>
</feature>
<protein>
    <submittedName>
        <fullName evidence="6">Uncharacterized protein</fullName>
    </submittedName>
</protein>
<keyword evidence="3 5" id="KW-1133">Transmembrane helix</keyword>
<dbReference type="InterPro" id="IPR019184">
    <property type="entry name" value="Uncharacterised_TM-17"/>
</dbReference>
<evidence type="ECO:0000256" key="2">
    <source>
        <dbReference type="ARBA" id="ARBA00022692"/>
    </source>
</evidence>
<evidence type="ECO:0000313" key="7">
    <source>
        <dbReference type="Proteomes" id="UP000410492"/>
    </source>
</evidence>
<gene>
    <name evidence="6" type="ORF">CALMAC_LOCUS20711</name>
</gene>
<evidence type="ECO:0000256" key="5">
    <source>
        <dbReference type="SAM" id="Phobius"/>
    </source>
</evidence>
<dbReference type="Pfam" id="PF09799">
    <property type="entry name" value="Transmemb_17"/>
    <property type="match status" value="1"/>
</dbReference>
<dbReference type="Proteomes" id="UP000410492">
    <property type="component" value="Unassembled WGS sequence"/>
</dbReference>
<evidence type="ECO:0000256" key="4">
    <source>
        <dbReference type="ARBA" id="ARBA00023136"/>
    </source>
</evidence>
<evidence type="ECO:0000256" key="1">
    <source>
        <dbReference type="ARBA" id="ARBA00004141"/>
    </source>
</evidence>
<evidence type="ECO:0000256" key="3">
    <source>
        <dbReference type="ARBA" id="ARBA00022989"/>
    </source>
</evidence>
<dbReference type="AlphaFoldDB" id="A0A653DWD6"/>
<sequence length="138" mass="16181">MKADPELMFECLIYINAYYYPVYAVSEAVMTFAKYMSEKKDTPNLGQDAVVCFSRIFMDLFKLLLFNRFKETCRRTVTFFNVLMAAFIILTVLYTLMLQYPTLKLENVLASLSILMNSTEVLFGLWSLLPCYKKVEYF</sequence>
<proteinExistence type="predicted"/>
<keyword evidence="4 5" id="KW-0472">Membrane</keyword>
<feature type="transmembrane region" description="Helical" evidence="5">
    <location>
        <begin position="108"/>
        <end position="129"/>
    </location>
</feature>
<keyword evidence="7" id="KW-1185">Reference proteome</keyword>
<feature type="transmembrane region" description="Helical" evidence="5">
    <location>
        <begin position="77"/>
        <end position="96"/>
    </location>
</feature>
<evidence type="ECO:0000313" key="6">
    <source>
        <dbReference type="EMBL" id="VEN64070.1"/>
    </source>
</evidence>